<dbReference type="Proteomes" id="UP001174136">
    <property type="component" value="Unassembled WGS sequence"/>
</dbReference>
<reference evidence="1" key="1">
    <citation type="journal article" date="2023" name="Front. Mar. Sci.">
        <title>A new Merluccius polli reference genome to investigate the effects of global change in West African waters.</title>
        <authorList>
            <person name="Mateo J.L."/>
            <person name="Blanco-Fernandez C."/>
            <person name="Garcia-Vazquez E."/>
            <person name="Machado-Schiaffino G."/>
        </authorList>
    </citation>
    <scope>NUCLEOTIDE SEQUENCE</scope>
    <source>
        <strain evidence="1">C29</strain>
        <tissue evidence="1">Fin</tissue>
    </source>
</reference>
<name>A0AA47PAN7_MERPO</name>
<sequence>MPCPAQHQAGRVFVLLFETPPPVIDLYKSLQSGSQAALPPHLQLAFSDANQSQGSDMKRKSH</sequence>
<accession>A0AA47PAN7</accession>
<dbReference type="EMBL" id="JAOPHQ010000354">
    <property type="protein sequence ID" value="KAK0154730.1"/>
    <property type="molecule type" value="Genomic_DNA"/>
</dbReference>
<comment type="caution">
    <text evidence="1">The sequence shown here is derived from an EMBL/GenBank/DDBJ whole genome shotgun (WGS) entry which is preliminary data.</text>
</comment>
<gene>
    <name evidence="1" type="ORF">N1851_002958</name>
</gene>
<evidence type="ECO:0000313" key="1">
    <source>
        <dbReference type="EMBL" id="KAK0154730.1"/>
    </source>
</evidence>
<protein>
    <submittedName>
        <fullName evidence="1">Uncharacterized protein</fullName>
    </submittedName>
</protein>
<evidence type="ECO:0000313" key="2">
    <source>
        <dbReference type="Proteomes" id="UP001174136"/>
    </source>
</evidence>
<organism evidence="1 2">
    <name type="scientific">Merluccius polli</name>
    <name type="common">Benguela hake</name>
    <name type="synonym">Merluccius cadenati</name>
    <dbReference type="NCBI Taxonomy" id="89951"/>
    <lineage>
        <taxon>Eukaryota</taxon>
        <taxon>Metazoa</taxon>
        <taxon>Chordata</taxon>
        <taxon>Craniata</taxon>
        <taxon>Vertebrata</taxon>
        <taxon>Euteleostomi</taxon>
        <taxon>Actinopterygii</taxon>
        <taxon>Neopterygii</taxon>
        <taxon>Teleostei</taxon>
        <taxon>Neoteleostei</taxon>
        <taxon>Acanthomorphata</taxon>
        <taxon>Zeiogadaria</taxon>
        <taxon>Gadariae</taxon>
        <taxon>Gadiformes</taxon>
        <taxon>Gadoidei</taxon>
        <taxon>Merlucciidae</taxon>
        <taxon>Merluccius</taxon>
    </lineage>
</organism>
<dbReference type="AlphaFoldDB" id="A0AA47PAN7"/>
<proteinExistence type="predicted"/>
<keyword evidence="2" id="KW-1185">Reference proteome</keyword>